<keyword evidence="2" id="KW-0804">Transcription</keyword>
<evidence type="ECO:0000256" key="3">
    <source>
        <dbReference type="SAM" id="MobiDB-lite"/>
    </source>
</evidence>
<dbReference type="InterPro" id="IPR044660">
    <property type="entry name" value="IBH1-like"/>
</dbReference>
<name>A0A6P5GDA1_ANACO</name>
<evidence type="ECO:0000259" key="4">
    <source>
        <dbReference type="Pfam" id="PF26576"/>
    </source>
</evidence>
<sequence length="203" mass="22609">MQLAPSLSTTTFKQAFLRSMLQGLNAAASSSNNMSFEARKRAVKLAADVAMACARGRRAKWARALVADLSAKHQNNGALLKSMLGEMHERLVRVNNQHCCRIQRSKKILRRSHRMCSTARREKVLHASVVAKSMVKRRTKMLKKIIPGGEVLNGFSLLNEALDYVTSLQAQVELMRSLLKATEESNSNSRASSKDQLKQREGS</sequence>
<dbReference type="AlphaFoldDB" id="A0A6P5GDA1"/>
<keyword evidence="1" id="KW-0805">Transcription regulation</keyword>
<dbReference type="InterPro" id="IPR059002">
    <property type="entry name" value="IBH1_N"/>
</dbReference>
<dbReference type="GO" id="GO:0006355">
    <property type="term" value="P:regulation of DNA-templated transcription"/>
    <property type="evidence" value="ECO:0007669"/>
    <property type="project" value="InterPro"/>
</dbReference>
<dbReference type="PANTHER" id="PTHR33124:SF5">
    <property type="entry name" value="TRANSCRIPTION FACTOR IBH1-LIKE 1"/>
    <property type="match status" value="1"/>
</dbReference>
<dbReference type="GeneID" id="109720559"/>
<organism evidence="5 6">
    <name type="scientific">Ananas comosus</name>
    <name type="common">Pineapple</name>
    <name type="synonym">Ananas ananas</name>
    <dbReference type="NCBI Taxonomy" id="4615"/>
    <lineage>
        <taxon>Eukaryota</taxon>
        <taxon>Viridiplantae</taxon>
        <taxon>Streptophyta</taxon>
        <taxon>Embryophyta</taxon>
        <taxon>Tracheophyta</taxon>
        <taxon>Spermatophyta</taxon>
        <taxon>Magnoliopsida</taxon>
        <taxon>Liliopsida</taxon>
        <taxon>Poales</taxon>
        <taxon>Bromeliaceae</taxon>
        <taxon>Bromelioideae</taxon>
        <taxon>Ananas</taxon>
    </lineage>
</organism>
<evidence type="ECO:0000313" key="6">
    <source>
        <dbReference type="RefSeq" id="XP_020103355.1"/>
    </source>
</evidence>
<keyword evidence="5" id="KW-1185">Reference proteome</keyword>
<evidence type="ECO:0000313" key="5">
    <source>
        <dbReference type="Proteomes" id="UP000515123"/>
    </source>
</evidence>
<dbReference type="PANTHER" id="PTHR33124">
    <property type="entry name" value="TRANSCRIPTION FACTOR IBH1-LIKE 1"/>
    <property type="match status" value="1"/>
</dbReference>
<dbReference type="Proteomes" id="UP000515123">
    <property type="component" value="Linkage group 14"/>
</dbReference>
<feature type="domain" description="IBH1-like N-terminal" evidence="4">
    <location>
        <begin position="10"/>
        <end position="72"/>
    </location>
</feature>
<protein>
    <submittedName>
        <fullName evidence="6">Transcription factor IBH1-like isoform X2</fullName>
    </submittedName>
</protein>
<dbReference type="Pfam" id="PF26576">
    <property type="entry name" value="IBH1_N"/>
    <property type="match status" value="1"/>
</dbReference>
<reference evidence="6" key="2">
    <citation type="submission" date="2025-08" db="UniProtKB">
        <authorList>
            <consortium name="RefSeq"/>
        </authorList>
    </citation>
    <scope>IDENTIFICATION</scope>
    <source>
        <tissue evidence="6">Leaf</tissue>
    </source>
</reference>
<accession>A0A6P5GDA1</accession>
<evidence type="ECO:0000256" key="1">
    <source>
        <dbReference type="ARBA" id="ARBA00023015"/>
    </source>
</evidence>
<feature type="region of interest" description="Disordered" evidence="3">
    <location>
        <begin position="181"/>
        <end position="203"/>
    </location>
</feature>
<evidence type="ECO:0000256" key="2">
    <source>
        <dbReference type="ARBA" id="ARBA00023163"/>
    </source>
</evidence>
<dbReference type="OrthoDB" id="1922093at2759"/>
<feature type="compositionally biased region" description="Basic and acidic residues" evidence="3">
    <location>
        <begin position="192"/>
        <end position="203"/>
    </location>
</feature>
<reference evidence="5" key="1">
    <citation type="journal article" date="2015" name="Nat. Genet.">
        <title>The pineapple genome and the evolution of CAM photosynthesis.</title>
        <authorList>
            <person name="Ming R."/>
            <person name="VanBuren R."/>
            <person name="Wai C.M."/>
            <person name="Tang H."/>
            <person name="Schatz M.C."/>
            <person name="Bowers J.E."/>
            <person name="Lyons E."/>
            <person name="Wang M.L."/>
            <person name="Chen J."/>
            <person name="Biggers E."/>
            <person name="Zhang J."/>
            <person name="Huang L."/>
            <person name="Zhang L."/>
            <person name="Miao W."/>
            <person name="Zhang J."/>
            <person name="Ye Z."/>
            <person name="Miao C."/>
            <person name="Lin Z."/>
            <person name="Wang H."/>
            <person name="Zhou H."/>
            <person name="Yim W.C."/>
            <person name="Priest H.D."/>
            <person name="Zheng C."/>
            <person name="Woodhouse M."/>
            <person name="Edger P.P."/>
            <person name="Guyot R."/>
            <person name="Guo H.B."/>
            <person name="Guo H."/>
            <person name="Zheng G."/>
            <person name="Singh R."/>
            <person name="Sharma A."/>
            <person name="Min X."/>
            <person name="Zheng Y."/>
            <person name="Lee H."/>
            <person name="Gurtowski J."/>
            <person name="Sedlazeck F.J."/>
            <person name="Harkess A."/>
            <person name="McKain M.R."/>
            <person name="Liao Z."/>
            <person name="Fang J."/>
            <person name="Liu J."/>
            <person name="Zhang X."/>
            <person name="Zhang Q."/>
            <person name="Hu W."/>
            <person name="Qin Y."/>
            <person name="Wang K."/>
            <person name="Chen L.Y."/>
            <person name="Shirley N."/>
            <person name="Lin Y.R."/>
            <person name="Liu L.Y."/>
            <person name="Hernandez A.G."/>
            <person name="Wright C.L."/>
            <person name="Bulone V."/>
            <person name="Tuskan G.A."/>
            <person name="Heath K."/>
            <person name="Zee F."/>
            <person name="Moore P.H."/>
            <person name="Sunkar R."/>
            <person name="Leebens-Mack J.H."/>
            <person name="Mockler T."/>
            <person name="Bennetzen J.L."/>
            <person name="Freeling M."/>
            <person name="Sankoff D."/>
            <person name="Paterson A.H."/>
            <person name="Zhu X."/>
            <person name="Yang X."/>
            <person name="Smith J.A."/>
            <person name="Cushman J.C."/>
            <person name="Paull R.E."/>
            <person name="Yu Q."/>
        </authorList>
    </citation>
    <scope>NUCLEOTIDE SEQUENCE [LARGE SCALE GENOMIC DNA]</scope>
    <source>
        <strain evidence="5">cv. F153</strain>
    </source>
</reference>
<dbReference type="RefSeq" id="XP_020103355.1">
    <property type="nucleotide sequence ID" value="XM_020247766.1"/>
</dbReference>
<proteinExistence type="predicted"/>
<gene>
    <name evidence="6" type="primary">LOC109720559</name>
</gene>